<comment type="caution">
    <text evidence="2">The sequence shown here is derived from an EMBL/GenBank/DDBJ whole genome shotgun (WGS) entry which is preliminary data.</text>
</comment>
<name>A0A9D4ZE40_ADICA</name>
<feature type="region of interest" description="Disordered" evidence="1">
    <location>
        <begin position="1"/>
        <end position="27"/>
    </location>
</feature>
<evidence type="ECO:0000313" key="3">
    <source>
        <dbReference type="Proteomes" id="UP000886520"/>
    </source>
</evidence>
<evidence type="ECO:0000256" key="1">
    <source>
        <dbReference type="SAM" id="MobiDB-lite"/>
    </source>
</evidence>
<protein>
    <submittedName>
        <fullName evidence="2">Uncharacterized protein</fullName>
    </submittedName>
</protein>
<organism evidence="2 3">
    <name type="scientific">Adiantum capillus-veneris</name>
    <name type="common">Maidenhair fern</name>
    <dbReference type="NCBI Taxonomy" id="13818"/>
    <lineage>
        <taxon>Eukaryota</taxon>
        <taxon>Viridiplantae</taxon>
        <taxon>Streptophyta</taxon>
        <taxon>Embryophyta</taxon>
        <taxon>Tracheophyta</taxon>
        <taxon>Polypodiopsida</taxon>
        <taxon>Polypodiidae</taxon>
        <taxon>Polypodiales</taxon>
        <taxon>Pteridineae</taxon>
        <taxon>Pteridaceae</taxon>
        <taxon>Vittarioideae</taxon>
        <taxon>Adiantum</taxon>
    </lineage>
</organism>
<dbReference type="AlphaFoldDB" id="A0A9D4ZE40"/>
<dbReference type="Proteomes" id="UP000886520">
    <property type="component" value="Chromosome 12"/>
</dbReference>
<accession>A0A9D4ZE40</accession>
<proteinExistence type="predicted"/>
<feature type="compositionally biased region" description="Polar residues" evidence="1">
    <location>
        <begin position="1"/>
        <end position="21"/>
    </location>
</feature>
<reference evidence="2" key="1">
    <citation type="submission" date="2021-01" db="EMBL/GenBank/DDBJ databases">
        <title>Adiantum capillus-veneris genome.</title>
        <authorList>
            <person name="Fang Y."/>
            <person name="Liao Q."/>
        </authorList>
    </citation>
    <scope>NUCLEOTIDE SEQUENCE</scope>
    <source>
        <strain evidence="2">H3</strain>
        <tissue evidence="2">Leaf</tissue>
    </source>
</reference>
<dbReference type="EMBL" id="JABFUD020000012">
    <property type="protein sequence ID" value="KAI5072113.1"/>
    <property type="molecule type" value="Genomic_DNA"/>
</dbReference>
<gene>
    <name evidence="2" type="ORF">GOP47_0012219</name>
</gene>
<evidence type="ECO:0000313" key="2">
    <source>
        <dbReference type="EMBL" id="KAI5072113.1"/>
    </source>
</evidence>
<keyword evidence="3" id="KW-1185">Reference proteome</keyword>
<sequence length="104" mass="12029">MSQCFLNNGYSQSPNHESSPMQVEEPHPFEAEIVLEPALFAMEIEDPQCHKTQRQDEPEFFAMETQESRTMSVIEAQGLEKEKVTMVENIICDLNKERRNLDTP</sequence>